<keyword evidence="1" id="KW-1133">Transmembrane helix</keyword>
<reference evidence="2 3" key="1">
    <citation type="submission" date="2016-12" db="EMBL/GenBank/DDBJ databases">
        <title>Complete genome sequence of Clostridium kluyveri JZZ isolated from the pit mud of a Chinese flavor liquor-making factory.</title>
        <authorList>
            <person name="Wang Y."/>
        </authorList>
    </citation>
    <scope>NUCLEOTIDE SEQUENCE [LARGE SCALE GENOMIC DNA]</scope>
    <source>
        <strain evidence="2 3">JZZ</strain>
    </source>
</reference>
<feature type="transmembrane region" description="Helical" evidence="1">
    <location>
        <begin position="55"/>
        <end position="83"/>
    </location>
</feature>
<evidence type="ECO:0000256" key="1">
    <source>
        <dbReference type="SAM" id="Phobius"/>
    </source>
</evidence>
<name>A0A1L5F5M9_CLOKL</name>
<protein>
    <recommendedName>
        <fullName evidence="4">CPBP family intramembrane metalloprotease</fullName>
    </recommendedName>
</protein>
<dbReference type="AlphaFoldDB" id="A0A1L5F5M9"/>
<keyword evidence="1" id="KW-0812">Transmembrane</keyword>
<accession>A0A1L5F5M9</accession>
<evidence type="ECO:0000313" key="2">
    <source>
        <dbReference type="EMBL" id="APM38309.1"/>
    </source>
</evidence>
<proteinExistence type="predicted"/>
<sequence>MYKGTDEYNVTYNFSIVLSNIILYLVIISPVLLTKKFLKQSWTSTGISKRNLKKSVIVGIIAGIIYIILSLIYMDINIIIVIARLNISYFWGLVYFSTVGFCEEFIFRGYFILYMIG</sequence>
<gene>
    <name evidence="2" type="ORF">BS101_05920</name>
</gene>
<feature type="transmembrane region" description="Helical" evidence="1">
    <location>
        <begin position="12"/>
        <end position="34"/>
    </location>
</feature>
<keyword evidence="1" id="KW-0472">Membrane</keyword>
<feature type="transmembrane region" description="Helical" evidence="1">
    <location>
        <begin position="89"/>
        <end position="116"/>
    </location>
</feature>
<evidence type="ECO:0000313" key="3">
    <source>
        <dbReference type="Proteomes" id="UP000184604"/>
    </source>
</evidence>
<organism evidence="2 3">
    <name type="scientific">Clostridium kluyveri</name>
    <dbReference type="NCBI Taxonomy" id="1534"/>
    <lineage>
        <taxon>Bacteria</taxon>
        <taxon>Bacillati</taxon>
        <taxon>Bacillota</taxon>
        <taxon>Clostridia</taxon>
        <taxon>Eubacteriales</taxon>
        <taxon>Clostridiaceae</taxon>
        <taxon>Clostridium</taxon>
    </lineage>
</organism>
<dbReference type="Proteomes" id="UP000184604">
    <property type="component" value="Chromosome"/>
</dbReference>
<dbReference type="OrthoDB" id="1920310at2"/>
<dbReference type="RefSeq" id="WP_073537983.1">
    <property type="nucleotide sequence ID" value="NZ_CP018335.1"/>
</dbReference>
<dbReference type="EMBL" id="CP018335">
    <property type="protein sequence ID" value="APM38309.1"/>
    <property type="molecule type" value="Genomic_DNA"/>
</dbReference>
<evidence type="ECO:0008006" key="4">
    <source>
        <dbReference type="Google" id="ProtNLM"/>
    </source>
</evidence>